<dbReference type="RefSeq" id="WP_100868318.1">
    <property type="nucleotide sequence ID" value="NZ_PHUF01000006.1"/>
</dbReference>
<reference evidence="1 2" key="1">
    <citation type="submission" date="2017-11" db="EMBL/GenBank/DDBJ databases">
        <title>Genomic Encyclopedia of Type Strains, Phase III (KMG-III): the genomes of soil and plant-associated and newly described type strains.</title>
        <authorList>
            <person name="Whitman W."/>
        </authorList>
    </citation>
    <scope>NUCLEOTIDE SEQUENCE [LARGE SCALE GENOMIC DNA]</scope>
    <source>
        <strain evidence="1 2">CGMCC 1.12274</strain>
    </source>
</reference>
<proteinExistence type="predicted"/>
<keyword evidence="2" id="KW-1185">Reference proteome</keyword>
<evidence type="ECO:0000313" key="2">
    <source>
        <dbReference type="Proteomes" id="UP000232587"/>
    </source>
</evidence>
<accession>A0A2N0H436</accession>
<dbReference type="OrthoDB" id="7391201at2"/>
<comment type="caution">
    <text evidence="1">The sequence shown here is derived from an EMBL/GenBank/DDBJ whole genome shotgun (WGS) entry which is preliminary data.</text>
</comment>
<evidence type="ECO:0000313" key="1">
    <source>
        <dbReference type="EMBL" id="PKB13697.1"/>
    </source>
</evidence>
<sequence length="118" mass="12897">MLTDSDRFAFETRRHHAFASTGNAYDASQCDEAIRTGDTLIVLTEQVVAIAMTWPFAVTETCGKLHALAPPKPGEDLAALARSLHVRAADFRHAADLARRLGFPLDPQLIPLLDMPAE</sequence>
<dbReference type="AlphaFoldDB" id="A0A2N0H436"/>
<organism evidence="1 2">
    <name type="scientific">Novosphingobium kunmingense</name>
    <dbReference type="NCBI Taxonomy" id="1211806"/>
    <lineage>
        <taxon>Bacteria</taxon>
        <taxon>Pseudomonadati</taxon>
        <taxon>Pseudomonadota</taxon>
        <taxon>Alphaproteobacteria</taxon>
        <taxon>Sphingomonadales</taxon>
        <taxon>Sphingomonadaceae</taxon>
        <taxon>Novosphingobium</taxon>
    </lineage>
</organism>
<protein>
    <submittedName>
        <fullName evidence="1">Uncharacterized protein</fullName>
    </submittedName>
</protein>
<name>A0A2N0H436_9SPHN</name>
<dbReference type="Proteomes" id="UP000232587">
    <property type="component" value="Unassembled WGS sequence"/>
</dbReference>
<gene>
    <name evidence="1" type="ORF">B0I00_3138</name>
</gene>
<dbReference type="EMBL" id="PHUF01000006">
    <property type="protein sequence ID" value="PKB13697.1"/>
    <property type="molecule type" value="Genomic_DNA"/>
</dbReference>